<organism evidence="6 7">
    <name type="scientific">Ancylostoma ceylanicum</name>
    <dbReference type="NCBI Taxonomy" id="53326"/>
    <lineage>
        <taxon>Eukaryota</taxon>
        <taxon>Metazoa</taxon>
        <taxon>Ecdysozoa</taxon>
        <taxon>Nematoda</taxon>
        <taxon>Chromadorea</taxon>
        <taxon>Rhabditida</taxon>
        <taxon>Rhabditina</taxon>
        <taxon>Rhabditomorpha</taxon>
        <taxon>Strongyloidea</taxon>
        <taxon>Ancylostomatidae</taxon>
        <taxon>Ancylostomatinae</taxon>
        <taxon>Ancylostoma</taxon>
    </lineage>
</organism>
<dbReference type="InterPro" id="IPR002018">
    <property type="entry name" value="CarbesteraseB"/>
</dbReference>
<evidence type="ECO:0000256" key="3">
    <source>
        <dbReference type="ARBA" id="ARBA00022801"/>
    </source>
</evidence>
<gene>
    <name evidence="6" type="primary">Acey_s0195.g1474</name>
    <name evidence="6" type="ORF">Y032_0195g1474</name>
</gene>
<dbReference type="InterPro" id="IPR019826">
    <property type="entry name" value="Carboxylesterase_B_AS"/>
</dbReference>
<dbReference type="ESTHER" id="9bila-a0a016snw0">
    <property type="family name" value="Carb_B_Nematoda"/>
</dbReference>
<dbReference type="Gene3D" id="3.40.50.1820">
    <property type="entry name" value="alpha/beta hydrolase"/>
    <property type="match status" value="1"/>
</dbReference>
<evidence type="ECO:0000259" key="5">
    <source>
        <dbReference type="Pfam" id="PF00135"/>
    </source>
</evidence>
<dbReference type="InterPro" id="IPR029058">
    <property type="entry name" value="AB_hydrolase_fold"/>
</dbReference>
<reference evidence="7" key="1">
    <citation type="journal article" date="2015" name="Nat. Genet.">
        <title>The genome and transcriptome of the zoonotic hookworm Ancylostoma ceylanicum identify infection-specific gene families.</title>
        <authorList>
            <person name="Schwarz E.M."/>
            <person name="Hu Y."/>
            <person name="Antoshechkin I."/>
            <person name="Miller M.M."/>
            <person name="Sternberg P.W."/>
            <person name="Aroian R.V."/>
        </authorList>
    </citation>
    <scope>NUCLEOTIDE SEQUENCE</scope>
    <source>
        <strain evidence="7">HY135</strain>
    </source>
</reference>
<dbReference type="AlphaFoldDB" id="A0A016SPJ4"/>
<keyword evidence="2" id="KW-0719">Serine esterase</keyword>
<dbReference type="InterPro" id="IPR019819">
    <property type="entry name" value="Carboxylesterase_B_CS"/>
</dbReference>
<dbReference type="EC" id="3.1.1.-" evidence="4"/>
<keyword evidence="3 4" id="KW-0378">Hydrolase</keyword>
<evidence type="ECO:0000256" key="1">
    <source>
        <dbReference type="ARBA" id="ARBA00005964"/>
    </source>
</evidence>
<keyword evidence="7" id="KW-1185">Reference proteome</keyword>
<protein>
    <recommendedName>
        <fullName evidence="4">Carboxylic ester hydrolase</fullName>
        <ecNumber evidence="4">3.1.1.-</ecNumber>
    </recommendedName>
</protein>
<dbReference type="PROSITE" id="PS00941">
    <property type="entry name" value="CARBOXYLESTERASE_B_2"/>
    <property type="match status" value="1"/>
</dbReference>
<dbReference type="OrthoDB" id="5854651at2759"/>
<dbReference type="Pfam" id="PF00135">
    <property type="entry name" value="COesterase"/>
    <property type="match status" value="1"/>
</dbReference>
<dbReference type="GO" id="GO:0052689">
    <property type="term" value="F:carboxylic ester hydrolase activity"/>
    <property type="evidence" value="ECO:0007669"/>
    <property type="project" value="UniProtKB-KW"/>
</dbReference>
<comment type="similarity">
    <text evidence="1 4">Belongs to the type-B carboxylesterase/lipase family.</text>
</comment>
<comment type="caution">
    <text evidence="6">The sequence shown here is derived from an EMBL/GenBank/DDBJ whole genome shotgun (WGS) entry which is preliminary data.</text>
</comment>
<evidence type="ECO:0000256" key="4">
    <source>
        <dbReference type="RuleBase" id="RU361235"/>
    </source>
</evidence>
<proteinExistence type="inferred from homology"/>
<accession>A0A016SPJ4</accession>
<dbReference type="STRING" id="53326.A0A016SPJ4"/>
<dbReference type="EMBL" id="JARK01001531">
    <property type="protein sequence ID" value="EYB92311.1"/>
    <property type="molecule type" value="Genomic_DNA"/>
</dbReference>
<sequence length="591" mass="66182">MLLIQHQSFQLPPCLPNARTSSSLTPIGHDLRPGKLRLSVVSIIAACKWMIPRLVVVSCLFLASSAQILHLTPGRILGFDYETKKGVYAEVFLNIPYASAPVGELRFEKPTPPKPWKDIRDCTKFGPSCYPVTPDAVVPPEQPSEDCLTLNIIRPKKEVPSPGFPILFWVHGGGYEFGSAVAYGYKGMADIYIPRDIIVVTIQYRLGVYGFFSTGDSRMPGNLGLFDMAEALKFIHTNAESFGGDPSRITVWGHSAGSAAVGQLILSPVTRDYIPRSIEMSGSAWASFAQGAAVANYSLELAQVLGCSGNIKDCMKQKSVDEIYKGIEKVHPDEMTAASPPKVSLIGLTNKEAALFTIKRVAPFMHKFGIDPADYPNWNRDRLITELKKIVQKVYTGDHLEEVLKEIIGYYVDRGEVKEFEFYINRYTEFLSDLLFVVPTLDGLLARRDAGWDIYAYSLEHYNDATWNKDVPKKLRGPAHGCEFPYIKGTHFVENIQEGEANAEEQVITEVFQQSFIEFVKIGAPSNDHEVWLDVGTDANIRYLLITPNPQMKQGFYNESTAFWHKIREYGFDIVQLLPTEKSSKEVKEEL</sequence>
<feature type="domain" description="Carboxylesterase type B" evidence="5">
    <location>
        <begin position="67"/>
        <end position="564"/>
    </location>
</feature>
<evidence type="ECO:0000313" key="6">
    <source>
        <dbReference type="EMBL" id="EYB92311.1"/>
    </source>
</evidence>
<name>A0A016SPJ4_9BILA</name>
<evidence type="ECO:0000313" key="7">
    <source>
        <dbReference type="Proteomes" id="UP000024635"/>
    </source>
</evidence>
<dbReference type="PANTHER" id="PTHR44590">
    <property type="entry name" value="CARBOXYLIC ESTER HYDROLASE-RELATED"/>
    <property type="match status" value="1"/>
</dbReference>
<dbReference type="PROSITE" id="PS00122">
    <property type="entry name" value="CARBOXYLESTERASE_B_1"/>
    <property type="match status" value="1"/>
</dbReference>
<dbReference type="SUPFAM" id="SSF53474">
    <property type="entry name" value="alpha/beta-Hydrolases"/>
    <property type="match status" value="1"/>
</dbReference>
<dbReference type="Proteomes" id="UP000024635">
    <property type="component" value="Unassembled WGS sequence"/>
</dbReference>
<dbReference type="PANTHER" id="PTHR44590:SF4">
    <property type="entry name" value="CARBOXYLIC ESTER HYDROLASE"/>
    <property type="match status" value="1"/>
</dbReference>
<evidence type="ECO:0000256" key="2">
    <source>
        <dbReference type="ARBA" id="ARBA00022487"/>
    </source>
</evidence>